<keyword evidence="3" id="KW-1185">Reference proteome</keyword>
<dbReference type="AlphaFoldDB" id="A0A7J0BY53"/>
<protein>
    <submittedName>
        <fullName evidence="2">Uncharacterized protein</fullName>
    </submittedName>
</protein>
<sequence length="112" mass="12517">MSLIAPGSPPQMRADEGGCGPDGFSGNGEVTQRKFRCPILQNRGVQLRNRPARPTFFAHEETADYSPESAGRVRVHADATPRGRKQNSYVRVTFSFWNVQKCTYQFGNIDIL</sequence>
<evidence type="ECO:0000256" key="1">
    <source>
        <dbReference type="SAM" id="MobiDB-lite"/>
    </source>
</evidence>
<dbReference type="EMBL" id="BLVP01000043">
    <property type="protein sequence ID" value="GFM38627.1"/>
    <property type="molecule type" value="Genomic_DNA"/>
</dbReference>
<feature type="region of interest" description="Disordered" evidence="1">
    <location>
        <begin position="1"/>
        <end position="27"/>
    </location>
</feature>
<evidence type="ECO:0000313" key="3">
    <source>
        <dbReference type="Proteomes" id="UP000503820"/>
    </source>
</evidence>
<proteinExistence type="predicted"/>
<name>A0A7J0BY53_9BACT</name>
<reference evidence="2 3" key="1">
    <citation type="submission" date="2020-05" db="EMBL/GenBank/DDBJ databases">
        <title>Draft genome sequence of Desulfovibrio psychrotolerans JS1T.</title>
        <authorList>
            <person name="Ueno A."/>
            <person name="Tamazawa S."/>
            <person name="Tamamura S."/>
            <person name="Murakami T."/>
            <person name="Kiyama T."/>
            <person name="Inomata H."/>
            <person name="Amano Y."/>
            <person name="Miyakawa K."/>
            <person name="Tamaki H."/>
            <person name="Naganuma T."/>
            <person name="Kaneko K."/>
        </authorList>
    </citation>
    <scope>NUCLEOTIDE SEQUENCE [LARGE SCALE GENOMIC DNA]</scope>
    <source>
        <strain evidence="2 3">JS1</strain>
    </source>
</reference>
<comment type="caution">
    <text evidence="2">The sequence shown here is derived from an EMBL/GenBank/DDBJ whole genome shotgun (WGS) entry which is preliminary data.</text>
</comment>
<dbReference type="Proteomes" id="UP000503820">
    <property type="component" value="Unassembled WGS sequence"/>
</dbReference>
<organism evidence="2 3">
    <name type="scientific">Desulfovibrio psychrotolerans</name>
    <dbReference type="NCBI Taxonomy" id="415242"/>
    <lineage>
        <taxon>Bacteria</taxon>
        <taxon>Pseudomonadati</taxon>
        <taxon>Thermodesulfobacteriota</taxon>
        <taxon>Desulfovibrionia</taxon>
        <taxon>Desulfovibrionales</taxon>
        <taxon>Desulfovibrionaceae</taxon>
        <taxon>Desulfovibrio</taxon>
    </lineage>
</organism>
<feature type="compositionally biased region" description="Gly residues" evidence="1">
    <location>
        <begin position="17"/>
        <end position="26"/>
    </location>
</feature>
<gene>
    <name evidence="2" type="ORF">DSM19430T_33110</name>
</gene>
<accession>A0A7J0BY53</accession>
<evidence type="ECO:0000313" key="2">
    <source>
        <dbReference type="EMBL" id="GFM38627.1"/>
    </source>
</evidence>